<evidence type="ECO:0000313" key="3">
    <source>
        <dbReference type="EMBL" id="SDJ27196.1"/>
    </source>
</evidence>
<dbReference type="InterPro" id="IPR034733">
    <property type="entry name" value="AcCoA_carboxyl_beta"/>
</dbReference>
<feature type="domain" description="CoA carboxyltransferase N-terminal" evidence="1">
    <location>
        <begin position="5"/>
        <end position="263"/>
    </location>
</feature>
<dbReference type="PANTHER" id="PTHR43842">
    <property type="entry name" value="PROPIONYL-COA CARBOXYLASE BETA CHAIN"/>
    <property type="match status" value="1"/>
</dbReference>
<dbReference type="Gene3D" id="3.90.226.10">
    <property type="entry name" value="2-enoyl-CoA Hydratase, Chain A, domain 1"/>
    <property type="match status" value="2"/>
</dbReference>
<dbReference type="InterPro" id="IPR011763">
    <property type="entry name" value="COA_CT_C"/>
</dbReference>
<dbReference type="InterPro" id="IPR011762">
    <property type="entry name" value="COA_CT_N"/>
</dbReference>
<keyword evidence="4" id="KW-1185">Reference proteome</keyword>
<dbReference type="PROSITE" id="PS50980">
    <property type="entry name" value="COA_CT_NTER"/>
    <property type="match status" value="1"/>
</dbReference>
<dbReference type="STRING" id="490829.SAMN05421850_11137"/>
<dbReference type="GO" id="GO:0004658">
    <property type="term" value="F:propionyl-CoA carboxylase activity"/>
    <property type="evidence" value="ECO:0007669"/>
    <property type="project" value="TreeGrafter"/>
</dbReference>
<evidence type="ECO:0000259" key="1">
    <source>
        <dbReference type="PROSITE" id="PS50980"/>
    </source>
</evidence>
<dbReference type="PROSITE" id="PS50989">
    <property type="entry name" value="COA_CT_CTER"/>
    <property type="match status" value="1"/>
</dbReference>
<evidence type="ECO:0000259" key="2">
    <source>
        <dbReference type="PROSITE" id="PS50989"/>
    </source>
</evidence>
<accession>A0A1G8SD62</accession>
<dbReference type="EMBL" id="FNEB01000011">
    <property type="protein sequence ID" value="SDJ27196.1"/>
    <property type="molecule type" value="Genomic_DNA"/>
</dbReference>
<dbReference type="Pfam" id="PF01039">
    <property type="entry name" value="Carboxyl_trans"/>
    <property type="match status" value="1"/>
</dbReference>
<feature type="domain" description="CoA carboxyltransferase C-terminal" evidence="2">
    <location>
        <begin position="267"/>
        <end position="521"/>
    </location>
</feature>
<dbReference type="SUPFAM" id="SSF52096">
    <property type="entry name" value="ClpP/crotonase"/>
    <property type="match status" value="2"/>
</dbReference>
<gene>
    <name evidence="3" type="ORF">SAMN05421850_11137</name>
</gene>
<name>A0A1G8SD62_9RHOB</name>
<dbReference type="AlphaFoldDB" id="A0A1G8SD62"/>
<proteinExistence type="predicted"/>
<sequence>MSETSADKLAALQAARDAISDAGRPEAVAKRRAVGMATARERIDKLFDPGSFQEIGGLVEPDRGHEMSRDLVAPADGAVTGTGRIGGRPVNALAQDFTVLGGSIGTVADAKCGRLVKFSRERGQPMVMLLEGGGHRIQDGMNAAHFAAASPVFRELASLSGWVPMVTAIMGQGFAGPTAYASLCDFVVMLRGKSTMGIAGPALVKAGTTTEITKEELGGADRQADAQGIADLAVETEEECLNAIARFLSYLPQNAGETPPVIPCDDPADRRDDALLDLVPADSRKVYNMKKVIQTIADAGSVFELKPGYARNMITAFARLGGRPVGIFANQPMRKGGILDAAACEKAAHFIAMCDAFGLPLVSLIDIPGISIGPAAEDTGLGRRSGRLFFEMGIATVPLASVVLRKGYGGGYYAMGGGRAFDATIALGWPTAEICAMSIEGAVDVAYRKDYEAAPDPQARRAELIEMIRGQTSALDAASGFGLDDIIDPRDTRRILIETFANSPARRADPAPARRRPISPI</sequence>
<organism evidence="3 4">
    <name type="scientific">Lutimaribacter saemankumensis</name>
    <dbReference type="NCBI Taxonomy" id="490829"/>
    <lineage>
        <taxon>Bacteria</taxon>
        <taxon>Pseudomonadati</taxon>
        <taxon>Pseudomonadota</taxon>
        <taxon>Alphaproteobacteria</taxon>
        <taxon>Rhodobacterales</taxon>
        <taxon>Roseobacteraceae</taxon>
        <taxon>Lutimaribacter</taxon>
    </lineage>
</organism>
<dbReference type="Proteomes" id="UP000199340">
    <property type="component" value="Unassembled WGS sequence"/>
</dbReference>
<dbReference type="PANTHER" id="PTHR43842:SF2">
    <property type="entry name" value="PROPIONYL-COA CARBOXYLASE BETA CHAIN, MITOCHONDRIAL"/>
    <property type="match status" value="1"/>
</dbReference>
<reference evidence="3 4" key="1">
    <citation type="submission" date="2016-10" db="EMBL/GenBank/DDBJ databases">
        <authorList>
            <person name="de Groot N.N."/>
        </authorList>
    </citation>
    <scope>NUCLEOTIDE SEQUENCE [LARGE SCALE GENOMIC DNA]</scope>
    <source>
        <strain evidence="3 4">DSM 28010</strain>
    </source>
</reference>
<evidence type="ECO:0000313" key="4">
    <source>
        <dbReference type="Proteomes" id="UP000199340"/>
    </source>
</evidence>
<protein>
    <submittedName>
        <fullName evidence="3">Propionyl-CoA carboxylase beta chain</fullName>
    </submittedName>
</protein>
<dbReference type="RefSeq" id="WP_175491513.1">
    <property type="nucleotide sequence ID" value="NZ_FNEB01000011.1"/>
</dbReference>
<dbReference type="InterPro" id="IPR029045">
    <property type="entry name" value="ClpP/crotonase-like_dom_sf"/>
</dbReference>
<dbReference type="InterPro" id="IPR051047">
    <property type="entry name" value="AccD/PCCB"/>
</dbReference>